<feature type="compositionally biased region" description="Polar residues" evidence="1">
    <location>
        <begin position="959"/>
        <end position="969"/>
    </location>
</feature>
<feature type="chain" id="PRO_5046204201" evidence="2">
    <location>
        <begin position="18"/>
        <end position="2679"/>
    </location>
</feature>
<dbReference type="NCBIfam" id="TIGR03696">
    <property type="entry name" value="Rhs_assc_core"/>
    <property type="match status" value="1"/>
</dbReference>
<dbReference type="InterPro" id="IPR028994">
    <property type="entry name" value="Integrin_alpha_N"/>
</dbReference>
<sequence>MALLLVWLASSCGVVSAQVVEPQAALATNAVPGSSTPGISLPLGLMPERVGLPLPLSVVHGGGSRAGAAGLGWEVPLSYVRESRTPAGRLPLESGDVPLNLHVSINGAAIDFVPASLDASRYVARDRSLGSELLREGPDLWVLRHGIMEYRFERIAGTNPDTYYLVRIDHAVSFNRWLLAGIPMEYERKSDSRVVLGYDVASQEGSVEIRLNQLRYNHLPGSEQTSCPASVVDLVYRQPSELGLDSESGPIADGVLDVRTAASAGDSYKSTVVTRVLERIDLLSRSQGCAVPLVSQAQLVLDYDVDPDLKQPRLRGVDRHGREGEAGAPLPLARYDYADFTDGGGALAYDPDEQWMDPAVLPADMKPSFSDVEYVTVPAVGQQVTTADGVSPELPEDTDITRAYWSYSVEETHSTTPPGLRHRFSFPAATLEKSWTAFVDLTGDGLPDLVYRSTDDGELKLARNRSTDSSLDFEESVNLFSEGNFDMSEVGGGKLPLNLRYTTDVAESDGLATSSVDYVRLQDLNGDGRLDLVDARTPGEWVAYINTPPSHRQDTSPEFGPSGDYPIYWMKTRIPVDHLVEEWREKVRLDESNLTIDNGWISGDRFPLSWTLSGMELAQARAFDYFGWNLGNFCTDLDVLDPLSMPLASCAWERNTAADITWSLDQKSDSYVVIDTRDINGDSYPDLVSIDWPQGFQFVGGWTPKSLQKSIPDAECRALGLFGQDCEPDVFSASAEPPWEHYRSSVAPVVLPKPQGDSTLIEQQMSQSHSRFLDCYSDGAVECTGFQLSAYGDCYSWYGGRRRDLKPTDGYNCYVEDLSVRWQGFTRGINTPPKRALNVHYNVAGARLGPQSITGGRLFAQSRAPLVNSIGACGGVQRWTSDGEEGVNERRTLRVCGLVEANGDGFPDLLHSSGGAQLGTGDGFLDQRVHAQAGRTEQLARLPVCNASGRRHPHHLNDPAQTPSPQNPSIVSYANWMDRNGDGLPDSASRLGTGGRVMVNYHVAEKSSKGTFDSDAGCDDSARVQEMLVDVTGSGLPDRARIVGSELRIRKPVIIGTGGSVEDRGLWNAGKLIRVTDGFGAGMEYRYTNAKRDPWGKHQVPFAEIVLEWSRPIGGLGAPGEKLQEPTYYAYGDNAMRYDTYTERFVPTGYLYTAEVRGKTQTSGTQLGQVKGKGQVVIRRNNSFDPITRDWLVGTRDQVRSYEGYFFSARDLLMQYMTGSFDGDVYYTGNNDNTIEAYLYPPSWDDLPPEHYDNGRCERLDFPYGGIGQAETPVASRTCADQGILVVRSEREFEASAYLARDHSESFHIVDPYLRNVKRQTLVEEWDDRGRPLRVKNQGDYRDAEDDFCTHYEYAQSNHDQWKDKEFQPLNLLAKLTVDDCSGKVEREKTFYYEGSEQEVAGEYRLFPYVETIETRFRTHNGTIPSSPTYLRSVNEGAVEYRNVYGQALRVTTRNHNPISTKSVVRTTEIDYDNFQMVPVRRSVRASDVSNFAKREAMNYETGSYRLASLTDLNTNVSTLFGYDRYGRRTTTAISSPGHSGGAPQIISAIEYLGEDSPDHAGRKLRLRRFEKWYPLEDYAQGTAVDGELWTEQRFDIFGRLARIDKYLGEDPDYGDARLAVWSAEYDGQGRVSHINHPFVVGEKEDELVSTYHHADLSSDPFCVVTAPGVQKSPPLVEKVIEKETIEIGTPSTSYVFPVTDGGRELISHCSLMTFQMGQRKKISISPYSLASDDPQDISMEVSIYGATGQLAERRSWLSGKDNARDLMRLDYDQFGNLQYVSRYRDTEELNFPGQALTWQYEHDGLGRTTLFASDGIEPIHFRYDEWGNMNKVGQASVNAELGVSWKGYEHDGFGRLKRWELLTDDGLFRLTPNIWGARYSYIGDGQTGAGHLRAIERSQSPIVEFEYDAFGRRSMTRHSMGASLISEVEWEYDGLSRIGGQKRRSSATDMAEELINFRYDSAGRVRAAEYNFGLISSTLKNIVTMDPWGRPLKSVLGNSSVREFQYGTSGHRRLEYVYETLPGVAAGDGPIRRIHFGNYLGRLKSVTSERVESKLALTAVASGSIHQGYWYNDLNQLIGFKQKDTLNNSWTHDYEYAYDSLGNLQDTVDHSQDSSVYTRFIPRQDDMDKICRYEIGFESGPEQSTVSNELCTFEYDRRGNLVKYRDPLSNAERQLWYNDLNEITKIKLTLNEQISYRYAGDGSVSERRDHALGETMFQLGSVGQRRGGENGESVIWESTLPSGASLRGTTEASELYYAGFQTNSANTTLDDAGLESSFSSYSPYGKPTERIEPGHTAVNQRRWHGTDVCNPLPASGGCRMYDKLYRMGPRVYDAEIGRFLQRDPLAIPRSAIKANPYHYAWNNPIVFNDSSGLDPVTQNVKVLEPSDNPGGMAMGTALLDFDYVGFPLARGNYKVLGFEYSVTGFSGTVFSADTRTGNRYGVGVGASVLNGQLDSGGIGFEPLKLGFTSKYAPDDVGMESEVGIGVQASNLAKGQLPFGPIVNLKCVPGSGPECQQRIMNIQTTAYTNGDMLHTPGVAVVPSSAFVNGLLHLEPRPVDLQGGESLAYDPTVSRMDRRTGRSNIESVPGDGGDIGLPPVGYFADQSGNLLPLGGFSGFGGGFGWDSSYSFSRPALPSAGGGQLGRYGGGLLTTLRAAVGLVGGGTSSESRYRTSVEVKP</sequence>
<gene>
    <name evidence="3" type="ORF">ACFQBM_18900</name>
</gene>
<evidence type="ECO:0000256" key="2">
    <source>
        <dbReference type="SAM" id="SignalP"/>
    </source>
</evidence>
<dbReference type="InterPro" id="IPR022385">
    <property type="entry name" value="Rhs_assc_core"/>
</dbReference>
<feature type="signal peptide" evidence="2">
    <location>
        <begin position="1"/>
        <end position="17"/>
    </location>
</feature>
<dbReference type="RefSeq" id="WP_193192746.1">
    <property type="nucleotide sequence ID" value="NZ_JBHSVR010000001.1"/>
</dbReference>
<accession>A0ABW1YSK2</accession>
<feature type="region of interest" description="Disordered" evidence="1">
    <location>
        <begin position="948"/>
        <end position="969"/>
    </location>
</feature>
<dbReference type="Proteomes" id="UP001596425">
    <property type="component" value="Unassembled WGS sequence"/>
</dbReference>
<evidence type="ECO:0000313" key="3">
    <source>
        <dbReference type="EMBL" id="MFC6635348.1"/>
    </source>
</evidence>
<protein>
    <submittedName>
        <fullName evidence="3">RHS repeat-associated core domain-containing protein</fullName>
    </submittedName>
</protein>
<dbReference type="SUPFAM" id="SSF69318">
    <property type="entry name" value="Integrin alpha N-terminal domain"/>
    <property type="match status" value="1"/>
</dbReference>
<name>A0ABW1YSK2_9GAMM</name>
<dbReference type="EMBL" id="JBHSVR010000001">
    <property type="protein sequence ID" value="MFC6635348.1"/>
    <property type="molecule type" value="Genomic_DNA"/>
</dbReference>
<reference evidence="4" key="1">
    <citation type="journal article" date="2019" name="Int. J. Syst. Evol. Microbiol.">
        <title>The Global Catalogue of Microorganisms (GCM) 10K type strain sequencing project: providing services to taxonomists for standard genome sequencing and annotation.</title>
        <authorList>
            <consortium name="The Broad Institute Genomics Platform"/>
            <consortium name="The Broad Institute Genome Sequencing Center for Infectious Disease"/>
            <person name="Wu L."/>
            <person name="Ma J."/>
        </authorList>
    </citation>
    <scope>NUCLEOTIDE SEQUENCE [LARGE SCALE GENOMIC DNA]</scope>
    <source>
        <strain evidence="4">CGMCC 1.13718</strain>
    </source>
</reference>
<proteinExistence type="predicted"/>
<comment type="caution">
    <text evidence="3">The sequence shown here is derived from an EMBL/GenBank/DDBJ whole genome shotgun (WGS) entry which is preliminary data.</text>
</comment>
<keyword evidence="2" id="KW-0732">Signal</keyword>
<dbReference type="Gene3D" id="2.180.10.10">
    <property type="entry name" value="RHS repeat-associated core"/>
    <property type="match status" value="1"/>
</dbReference>
<evidence type="ECO:0000256" key="1">
    <source>
        <dbReference type="SAM" id="MobiDB-lite"/>
    </source>
</evidence>
<evidence type="ECO:0000313" key="4">
    <source>
        <dbReference type="Proteomes" id="UP001596425"/>
    </source>
</evidence>
<keyword evidence="4" id="KW-1185">Reference proteome</keyword>
<organism evidence="3 4">
    <name type="scientific">Microbulbifer taiwanensis</name>
    <dbReference type="NCBI Taxonomy" id="986746"/>
    <lineage>
        <taxon>Bacteria</taxon>
        <taxon>Pseudomonadati</taxon>
        <taxon>Pseudomonadota</taxon>
        <taxon>Gammaproteobacteria</taxon>
        <taxon>Cellvibrionales</taxon>
        <taxon>Microbulbiferaceae</taxon>
        <taxon>Microbulbifer</taxon>
    </lineage>
</organism>